<dbReference type="Gene3D" id="1.25.40.10">
    <property type="entry name" value="Tetratricopeptide repeat domain"/>
    <property type="match status" value="1"/>
</dbReference>
<keyword evidence="5" id="KW-0472">Membrane</keyword>
<organism evidence="6 7">
    <name type="scientific">Desulfacinum hydrothermale DSM 13146</name>
    <dbReference type="NCBI Taxonomy" id="1121390"/>
    <lineage>
        <taxon>Bacteria</taxon>
        <taxon>Pseudomonadati</taxon>
        <taxon>Thermodesulfobacteriota</taxon>
        <taxon>Syntrophobacteria</taxon>
        <taxon>Syntrophobacterales</taxon>
        <taxon>Syntrophobacteraceae</taxon>
        <taxon>Desulfacinum</taxon>
    </lineage>
</organism>
<proteinExistence type="predicted"/>
<dbReference type="GO" id="GO:0042802">
    <property type="term" value="F:identical protein binding"/>
    <property type="evidence" value="ECO:0007669"/>
    <property type="project" value="InterPro"/>
</dbReference>
<feature type="transmembrane region" description="Helical" evidence="5">
    <location>
        <begin position="40"/>
        <end position="61"/>
    </location>
</feature>
<dbReference type="EMBL" id="FWXF01000002">
    <property type="protein sequence ID" value="SMC19028.1"/>
    <property type="molecule type" value="Genomic_DNA"/>
</dbReference>
<dbReference type="STRING" id="1121390.SAMN02746041_00601"/>
<feature type="compositionally biased region" description="Low complexity" evidence="4">
    <location>
        <begin position="109"/>
        <end position="119"/>
    </location>
</feature>
<feature type="region of interest" description="Disordered" evidence="4">
    <location>
        <begin position="1"/>
        <end position="20"/>
    </location>
</feature>
<dbReference type="Pfam" id="PF07721">
    <property type="entry name" value="TPR_4"/>
    <property type="match status" value="1"/>
</dbReference>
<dbReference type="Pfam" id="PF14559">
    <property type="entry name" value="TPR_19"/>
    <property type="match status" value="2"/>
</dbReference>
<protein>
    <submittedName>
        <fullName evidence="6">Tetratricopeptide repeat-containing protein</fullName>
    </submittedName>
</protein>
<keyword evidence="2 3" id="KW-0802">TPR repeat</keyword>
<keyword evidence="5" id="KW-0812">Transmembrane</keyword>
<evidence type="ECO:0000256" key="2">
    <source>
        <dbReference type="ARBA" id="ARBA00022803"/>
    </source>
</evidence>
<dbReference type="SUPFAM" id="SSF48452">
    <property type="entry name" value="TPR-like"/>
    <property type="match status" value="1"/>
</dbReference>
<dbReference type="PANTHER" id="PTHR44858">
    <property type="entry name" value="TETRATRICOPEPTIDE REPEAT PROTEIN 6"/>
    <property type="match status" value="1"/>
</dbReference>
<dbReference type="InterPro" id="IPR050498">
    <property type="entry name" value="Ycf3"/>
</dbReference>
<sequence length="379" mass="41286">MSLLHKALEKRQRETRKEPPTAEIFASTAKRTRRSGIARIIFIAGSICAALALLALFQTHWQRPSGDLTRPAFSPTVQSAKADASDQTAALPAVEKAPRDTGPKKEDAPATPSLPTAPSILPSHRDMARDQSQPPPQEPTPSTKPVAPEALVAENLASQPPKTKTAPGVGGNAVRDRRPTAAVPAGGVRRAPFLSAAERLLREGHPDQAASLYQQVLQTEPRSKQAALGLALAHAMKGRWNRALPILEELGKRFPQDPTIRLNLAIAQVRLGQLDQGLKNLQVASDLGADAYVVRLHQGVALRALGRLEEALKAYQAAHRLRPHQLPPLWNMAIALDRAGRFQEAKAIYQRMLDDFDMADGDKRRVQDRLAQISALERS</sequence>
<keyword evidence="7" id="KW-1185">Reference proteome</keyword>
<dbReference type="OrthoDB" id="21342at2"/>
<dbReference type="PANTHER" id="PTHR44858:SF1">
    <property type="entry name" value="UDP-N-ACETYLGLUCOSAMINE--PEPTIDE N-ACETYLGLUCOSAMINYLTRANSFERASE SPINDLY-RELATED"/>
    <property type="match status" value="1"/>
</dbReference>
<reference evidence="6 7" key="1">
    <citation type="submission" date="2017-04" db="EMBL/GenBank/DDBJ databases">
        <authorList>
            <person name="Afonso C.L."/>
            <person name="Miller P.J."/>
            <person name="Scott M.A."/>
            <person name="Spackman E."/>
            <person name="Goraichik I."/>
            <person name="Dimitrov K.M."/>
            <person name="Suarez D.L."/>
            <person name="Swayne D.E."/>
        </authorList>
    </citation>
    <scope>NUCLEOTIDE SEQUENCE [LARGE SCALE GENOMIC DNA]</scope>
    <source>
        <strain evidence="6 7">DSM 13146</strain>
    </source>
</reference>
<dbReference type="InterPro" id="IPR019734">
    <property type="entry name" value="TPR_rpt"/>
</dbReference>
<evidence type="ECO:0000256" key="3">
    <source>
        <dbReference type="PROSITE-ProRule" id="PRU00339"/>
    </source>
</evidence>
<dbReference type="PROSITE" id="PS50005">
    <property type="entry name" value="TPR"/>
    <property type="match status" value="1"/>
</dbReference>
<dbReference type="InterPro" id="IPR011990">
    <property type="entry name" value="TPR-like_helical_dom_sf"/>
</dbReference>
<dbReference type="Proteomes" id="UP000192783">
    <property type="component" value="Unassembled WGS sequence"/>
</dbReference>
<evidence type="ECO:0000256" key="5">
    <source>
        <dbReference type="SAM" id="Phobius"/>
    </source>
</evidence>
<keyword evidence="1" id="KW-0677">Repeat</keyword>
<accession>A0A1W1X5N9</accession>
<dbReference type="SMART" id="SM00028">
    <property type="entry name" value="TPR"/>
    <property type="match status" value="2"/>
</dbReference>
<dbReference type="InterPro" id="IPR011717">
    <property type="entry name" value="TPR-4"/>
</dbReference>
<feature type="repeat" description="TPR" evidence="3">
    <location>
        <begin position="292"/>
        <end position="325"/>
    </location>
</feature>
<evidence type="ECO:0000256" key="4">
    <source>
        <dbReference type="SAM" id="MobiDB-lite"/>
    </source>
</evidence>
<dbReference type="AlphaFoldDB" id="A0A1W1X5N9"/>
<feature type="region of interest" description="Disordered" evidence="4">
    <location>
        <begin position="66"/>
        <end position="177"/>
    </location>
</feature>
<feature type="compositionally biased region" description="Basic and acidic residues" evidence="4">
    <location>
        <begin position="96"/>
        <end position="108"/>
    </location>
</feature>
<evidence type="ECO:0000256" key="1">
    <source>
        <dbReference type="ARBA" id="ARBA00022737"/>
    </source>
</evidence>
<name>A0A1W1X5N9_9BACT</name>
<keyword evidence="5" id="KW-1133">Transmembrane helix</keyword>
<evidence type="ECO:0000313" key="7">
    <source>
        <dbReference type="Proteomes" id="UP000192783"/>
    </source>
</evidence>
<evidence type="ECO:0000313" key="6">
    <source>
        <dbReference type="EMBL" id="SMC19028.1"/>
    </source>
</evidence>
<gene>
    <name evidence="6" type="ORF">SAMN02746041_00601</name>
</gene>